<dbReference type="AlphaFoldDB" id="A0A379JQP1"/>
<dbReference type="EMBL" id="UGUV01000002">
    <property type="protein sequence ID" value="SUD50969.1"/>
    <property type="molecule type" value="Genomic_DNA"/>
</dbReference>
<keyword evidence="2" id="KW-0489">Methyltransferase</keyword>
<gene>
    <name evidence="2" type="ORF">NCTC10692_01402</name>
</gene>
<dbReference type="PANTHER" id="PTHR13369:SF0">
    <property type="entry name" value="GLUTATHIONE S-TRANSFERASE C-TERMINAL DOMAIN-CONTAINING PROTEIN"/>
    <property type="match status" value="1"/>
</dbReference>
<accession>A0A379JQP1</accession>
<dbReference type="GO" id="GO:0032259">
    <property type="term" value="P:methylation"/>
    <property type="evidence" value="ECO:0007669"/>
    <property type="project" value="UniProtKB-KW"/>
</dbReference>
<feature type="domain" description="Methyltransferase" evidence="1">
    <location>
        <begin position="116"/>
        <end position="238"/>
    </location>
</feature>
<evidence type="ECO:0000313" key="3">
    <source>
        <dbReference type="Proteomes" id="UP000255303"/>
    </source>
</evidence>
<sequence length="407" mass="45872">MSAVSEPILTSGDLLARFRALDSFLLQHQALWRPRPFHHLQLPWETELAELATWLRSRSLEQAEASDNSPFTLSAPAPYPDLARQAQALSQLGEIPSLDSPPRAHALSVDVPGRKLAQIQAFASHLQFRQRPAHWLDWCSGKGHLGRWLTQDDQYLTCLEYDLALIESGSALSKRLGLGAAHLQQDVLADDCDERLTKEHTPVALHACGDLHVRLLQLASRNGCPQLAVAPCCYNRIAGMHYQPLSAAAQGSGLQLSRDDLGLPLSETVTAGARVRRQRNQSMAWRLAFDLLQRQLRGIDDYLPTPSLPSDWFSKPFASFCHDLAELRDVPSPGEQDWHALEARGWQRLAEVRNLELLRNLFRRPLELWLLLDRALYLQEQGYKVKLGTFCDYQLSPRNLLLLAERA</sequence>
<dbReference type="Proteomes" id="UP000255303">
    <property type="component" value="Unassembled WGS sequence"/>
</dbReference>
<keyword evidence="2" id="KW-0808">Transferase</keyword>
<organism evidence="2 3">
    <name type="scientific">Ectopseudomonas oleovorans</name>
    <name type="common">Pseudomonas oleovorans</name>
    <dbReference type="NCBI Taxonomy" id="301"/>
    <lineage>
        <taxon>Bacteria</taxon>
        <taxon>Pseudomonadati</taxon>
        <taxon>Pseudomonadota</taxon>
        <taxon>Gammaproteobacteria</taxon>
        <taxon>Pseudomonadales</taxon>
        <taxon>Pseudomonadaceae</taxon>
        <taxon>Ectopseudomonas</taxon>
    </lineage>
</organism>
<dbReference type="SUPFAM" id="SSF53335">
    <property type="entry name" value="S-adenosyl-L-methionine-dependent methyltransferases"/>
    <property type="match status" value="1"/>
</dbReference>
<protein>
    <submittedName>
        <fullName evidence="2">SAM-dependent methyltransferase</fullName>
    </submittedName>
</protein>
<evidence type="ECO:0000313" key="2">
    <source>
        <dbReference type="EMBL" id="SUD50969.1"/>
    </source>
</evidence>
<reference evidence="2 3" key="1">
    <citation type="submission" date="2018-06" db="EMBL/GenBank/DDBJ databases">
        <authorList>
            <consortium name="Pathogen Informatics"/>
            <person name="Doyle S."/>
        </authorList>
    </citation>
    <scope>NUCLEOTIDE SEQUENCE [LARGE SCALE GENOMIC DNA]</scope>
    <source>
        <strain evidence="2 3">NCTC10692</strain>
    </source>
</reference>
<evidence type="ECO:0000259" key="1">
    <source>
        <dbReference type="Pfam" id="PF13679"/>
    </source>
</evidence>
<dbReference type="GO" id="GO:0008168">
    <property type="term" value="F:methyltransferase activity"/>
    <property type="evidence" value="ECO:0007669"/>
    <property type="project" value="UniProtKB-KW"/>
</dbReference>
<dbReference type="InterPro" id="IPR029063">
    <property type="entry name" value="SAM-dependent_MTases_sf"/>
</dbReference>
<dbReference type="Pfam" id="PF13679">
    <property type="entry name" value="Methyltransf_32"/>
    <property type="match status" value="1"/>
</dbReference>
<proteinExistence type="predicted"/>
<dbReference type="InterPro" id="IPR025714">
    <property type="entry name" value="Methyltranfer_dom"/>
</dbReference>
<dbReference type="PANTHER" id="PTHR13369">
    <property type="match status" value="1"/>
</dbReference>
<name>A0A379JQP1_ECTOL</name>